<dbReference type="GO" id="GO:0005739">
    <property type="term" value="C:mitochondrion"/>
    <property type="evidence" value="ECO:0007669"/>
    <property type="project" value="InterPro"/>
</dbReference>
<dbReference type="PANTHER" id="PTHR28589">
    <property type="entry name" value="28S RIBOSOMAL PROTEIN S34, MITOCHONDRIAL"/>
    <property type="match status" value="1"/>
</dbReference>
<dbReference type="CTD" id="65993"/>
<name>A0AAJ7J568_9HYME</name>
<dbReference type="KEGG" id="ccal:108627640"/>
<dbReference type="GeneID" id="108627640"/>
<evidence type="ECO:0000313" key="2">
    <source>
        <dbReference type="RefSeq" id="XP_017884458.1"/>
    </source>
</evidence>
<dbReference type="Pfam" id="PF16053">
    <property type="entry name" value="MRP-S34"/>
    <property type="match status" value="1"/>
</dbReference>
<dbReference type="PANTHER" id="PTHR28589:SF1">
    <property type="entry name" value="SMALL RIBOSOMAL SUBUNIT PROTEIN MS34"/>
    <property type="match status" value="1"/>
</dbReference>
<proteinExistence type="predicted"/>
<evidence type="ECO:0000313" key="1">
    <source>
        <dbReference type="Proteomes" id="UP000694925"/>
    </source>
</evidence>
<keyword evidence="1" id="KW-1185">Reference proteome</keyword>
<accession>A0AAJ7J568</accession>
<gene>
    <name evidence="2" type="primary">LOC108627640</name>
</gene>
<dbReference type="Proteomes" id="UP000694925">
    <property type="component" value="Unplaced"/>
</dbReference>
<dbReference type="AlphaFoldDB" id="A0AAJ7J568"/>
<organism evidence="1 2">
    <name type="scientific">Ceratina calcarata</name>
    <dbReference type="NCBI Taxonomy" id="156304"/>
    <lineage>
        <taxon>Eukaryota</taxon>
        <taxon>Metazoa</taxon>
        <taxon>Ecdysozoa</taxon>
        <taxon>Arthropoda</taxon>
        <taxon>Hexapoda</taxon>
        <taxon>Insecta</taxon>
        <taxon>Pterygota</taxon>
        <taxon>Neoptera</taxon>
        <taxon>Endopterygota</taxon>
        <taxon>Hymenoptera</taxon>
        <taxon>Apocrita</taxon>
        <taxon>Aculeata</taxon>
        <taxon>Apoidea</taxon>
        <taxon>Anthophila</taxon>
        <taxon>Apidae</taxon>
        <taxon>Ceratina</taxon>
        <taxon>Zadontomerus</taxon>
    </lineage>
</organism>
<protein>
    <submittedName>
        <fullName evidence="2">Uncharacterized protein LOC108627640</fullName>
    </submittedName>
</protein>
<dbReference type="RefSeq" id="XP_017884458.1">
    <property type="nucleotide sequence ID" value="XM_018028969.2"/>
</dbReference>
<sequence length="192" mass="22138">MPIKYVGRTNTFKGKPLWEILGNLKNHGVGRMVIRHKQQRYAEASYMRILKVAALPDTSQHPHDPRSVMVLVQQVFRGKTVPEPVQLDTTTYKPDYMLIPKDQEEKFLNSTETPEERILPRTTDFPPLLKELLIRQARQQKQEIKDLKLEIKYNLSGIKNYRVAEEGETPTVNVEMGLGEPASPSLYANIKR</sequence>
<dbReference type="InterPro" id="IPR032053">
    <property type="entry name" value="Ribosomal_mS34"/>
</dbReference>
<dbReference type="GO" id="GO:0003735">
    <property type="term" value="F:structural constituent of ribosome"/>
    <property type="evidence" value="ECO:0007669"/>
    <property type="project" value="InterPro"/>
</dbReference>
<reference evidence="2" key="1">
    <citation type="submission" date="2025-08" db="UniProtKB">
        <authorList>
            <consortium name="RefSeq"/>
        </authorList>
    </citation>
    <scope>IDENTIFICATION</scope>
    <source>
        <tissue evidence="2">Whole body</tissue>
    </source>
</reference>